<protein>
    <submittedName>
        <fullName evidence="2">Uncharacterized protein</fullName>
    </submittedName>
</protein>
<feature type="chain" id="PRO_5034809466" evidence="1">
    <location>
        <begin position="23"/>
        <end position="200"/>
    </location>
</feature>
<feature type="signal peptide" evidence="1">
    <location>
        <begin position="1"/>
        <end position="22"/>
    </location>
</feature>
<reference evidence="2" key="1">
    <citation type="submission" date="2020-05" db="EMBL/GenBank/DDBJ databases">
        <title>Mycena genomes resolve the evolution of fungal bioluminescence.</title>
        <authorList>
            <person name="Tsai I.J."/>
        </authorList>
    </citation>
    <scope>NUCLEOTIDE SEQUENCE</scope>
    <source>
        <strain evidence="2">CCC161011</strain>
    </source>
</reference>
<dbReference type="AlphaFoldDB" id="A0A8H7CTL7"/>
<name>A0A8H7CTL7_9AGAR</name>
<dbReference type="OrthoDB" id="2954648at2759"/>
<comment type="caution">
    <text evidence="2">The sequence shown here is derived from an EMBL/GenBank/DDBJ whole genome shotgun (WGS) entry which is preliminary data.</text>
</comment>
<dbReference type="Proteomes" id="UP000620124">
    <property type="component" value="Unassembled WGS sequence"/>
</dbReference>
<dbReference type="EMBL" id="JACAZI010000010">
    <property type="protein sequence ID" value="KAF7349929.1"/>
    <property type="molecule type" value="Genomic_DNA"/>
</dbReference>
<sequence length="200" mass="22280">MLFVRFLQILPIALGVSAATDAYPSSRYPVMRNDVQCPEGYVSFVHNSYTYLAPLHKFKDITKSFFDIAWYSGTIVYNSTGTDNVPGATRAGFYSGGWFNETLTAYISHSDTLEYTFHGQEAAYIAPTGDKSLFFGYTETMRIESICDGQATYIDLITYMCSDNQTLGYSSWYNLHMVTFEVLAANVSALVMAGDCPCAF</sequence>
<keyword evidence="3" id="KW-1185">Reference proteome</keyword>
<evidence type="ECO:0000313" key="2">
    <source>
        <dbReference type="EMBL" id="KAF7349929.1"/>
    </source>
</evidence>
<keyword evidence="1" id="KW-0732">Signal</keyword>
<accession>A0A8H7CTL7</accession>
<organism evidence="2 3">
    <name type="scientific">Mycena venus</name>
    <dbReference type="NCBI Taxonomy" id="2733690"/>
    <lineage>
        <taxon>Eukaryota</taxon>
        <taxon>Fungi</taxon>
        <taxon>Dikarya</taxon>
        <taxon>Basidiomycota</taxon>
        <taxon>Agaricomycotina</taxon>
        <taxon>Agaricomycetes</taxon>
        <taxon>Agaricomycetidae</taxon>
        <taxon>Agaricales</taxon>
        <taxon>Marasmiineae</taxon>
        <taxon>Mycenaceae</taxon>
        <taxon>Mycena</taxon>
    </lineage>
</organism>
<gene>
    <name evidence="2" type="ORF">MVEN_01293600</name>
</gene>
<evidence type="ECO:0000256" key="1">
    <source>
        <dbReference type="SAM" id="SignalP"/>
    </source>
</evidence>
<proteinExistence type="predicted"/>
<evidence type="ECO:0000313" key="3">
    <source>
        <dbReference type="Proteomes" id="UP000620124"/>
    </source>
</evidence>